<dbReference type="EMBL" id="RPOK01000004">
    <property type="protein sequence ID" value="RPJ65953.1"/>
    <property type="molecule type" value="Genomic_DNA"/>
</dbReference>
<keyword evidence="2" id="KW-1185">Reference proteome</keyword>
<dbReference type="OrthoDB" id="5765987at2"/>
<gene>
    <name evidence="1" type="ORF">DRW07_14185</name>
</gene>
<accession>A0A3N5XZJ1</accession>
<comment type="caution">
    <text evidence="1">The sequence shown here is derived from an EMBL/GenBank/DDBJ whole genome shotgun (WGS) entry which is preliminary data.</text>
</comment>
<dbReference type="RefSeq" id="WP_124028584.1">
    <property type="nucleotide sequence ID" value="NZ_JBHRSN010000007.1"/>
</dbReference>
<reference evidence="1 2" key="1">
    <citation type="submission" date="2018-11" db="EMBL/GenBank/DDBJ databases">
        <authorList>
            <person name="Ye M.-Q."/>
            <person name="Du Z.-J."/>
        </authorList>
    </citation>
    <scope>NUCLEOTIDE SEQUENCE [LARGE SCALE GENOMIC DNA]</scope>
    <source>
        <strain evidence="1 2">U0105</strain>
    </source>
</reference>
<name>A0A3N5XZJ1_9ALTE</name>
<sequence>MSLYSQYSKAQDAPANIVKPEITIGVVVFPPFTLAHTDKPGCYGPFINQAVDVFLSSGMALSVVCAPAARIYRLLQSGEIDMTINVHSTAGIVGHVKFFNRPFSFLELSLVSYADATEKSVAAIRAFDYGGYRGKLSAQGYKFINVPTALDAINVFLRRRSESLITYKGPFDYMMATKAEPEGEPIVMERIAKVPVYFAVANNSPNADAVNAWLASYSLKLPVNKTFMAEPYMPAKIE</sequence>
<dbReference type="SUPFAM" id="SSF53850">
    <property type="entry name" value="Periplasmic binding protein-like II"/>
    <property type="match status" value="1"/>
</dbReference>
<protein>
    <recommendedName>
        <fullName evidence="3">Solute-binding protein family 3/N-terminal domain-containing protein</fullName>
    </recommendedName>
</protein>
<evidence type="ECO:0008006" key="3">
    <source>
        <dbReference type="Google" id="ProtNLM"/>
    </source>
</evidence>
<dbReference type="Proteomes" id="UP000275281">
    <property type="component" value="Unassembled WGS sequence"/>
</dbReference>
<organism evidence="1 2">
    <name type="scientific">Alteromonas sediminis</name>
    <dbReference type="NCBI Taxonomy" id="2259342"/>
    <lineage>
        <taxon>Bacteria</taxon>
        <taxon>Pseudomonadati</taxon>
        <taxon>Pseudomonadota</taxon>
        <taxon>Gammaproteobacteria</taxon>
        <taxon>Alteromonadales</taxon>
        <taxon>Alteromonadaceae</taxon>
        <taxon>Alteromonas/Salinimonas group</taxon>
        <taxon>Alteromonas</taxon>
    </lineage>
</organism>
<evidence type="ECO:0000313" key="1">
    <source>
        <dbReference type="EMBL" id="RPJ65953.1"/>
    </source>
</evidence>
<dbReference type="AlphaFoldDB" id="A0A3N5XZJ1"/>
<evidence type="ECO:0000313" key="2">
    <source>
        <dbReference type="Proteomes" id="UP000275281"/>
    </source>
</evidence>
<proteinExistence type="predicted"/>